<dbReference type="InterPro" id="IPR050796">
    <property type="entry name" value="SCF_F-box_component"/>
</dbReference>
<dbReference type="AlphaFoldDB" id="A0A1R3JRP2"/>
<keyword evidence="3" id="KW-1185">Reference proteome</keyword>
<dbReference type="EMBL" id="AWUE01015441">
    <property type="protein sequence ID" value="OMO97470.1"/>
    <property type="molecule type" value="Genomic_DNA"/>
</dbReference>
<dbReference type="Pfam" id="PF07734">
    <property type="entry name" value="FBA_1"/>
    <property type="match status" value="1"/>
</dbReference>
<name>A0A1R3JRP2_9ROSI</name>
<gene>
    <name evidence="2" type="ORF">COLO4_14605</name>
</gene>
<feature type="domain" description="F-box associated beta-propeller type 1" evidence="1">
    <location>
        <begin position="67"/>
        <end position="328"/>
    </location>
</feature>
<dbReference type="InterPro" id="IPR006527">
    <property type="entry name" value="F-box-assoc_dom_typ1"/>
</dbReference>
<evidence type="ECO:0000259" key="1">
    <source>
        <dbReference type="Pfam" id="PF07734"/>
    </source>
</evidence>
<dbReference type="InterPro" id="IPR017451">
    <property type="entry name" value="F-box-assoc_interact_dom"/>
</dbReference>
<evidence type="ECO:0000313" key="3">
    <source>
        <dbReference type="Proteomes" id="UP000187203"/>
    </source>
</evidence>
<protein>
    <recommendedName>
        <fullName evidence="1">F-box associated beta-propeller type 1 domain-containing protein</fullName>
    </recommendedName>
</protein>
<sequence>MAHLNRSEKTKTHRKLVVYGNSHGNWSDLYIVDFDGEDEISIAAKLAHPLNPDCCFIRDGFQVYGSIKFKVYGSCNGLLLLYNNNNNNNSYDDDEVYYRWLLLNPFIRKFQKVIPCPGETSFDRCKTSLFGFGYDSNGNDYKLVRVILFPADYCLDEEIRDVEVWVFSFGSNTWRKKTVPFCPNKILPEYIHEKIGFFLDGALYWLSTEETTTSDDDWDEETTTTHEIVTFDLSKEVFVNLVHSDSLSRSYCRGYLLVIGGSLALLQVLEDLNAVELYLAVKSEDYYVWTKLYNIDPFPGLIITALEVSKNGDKLLLLMDDGKLYWYNLKNNKDNRIRLRVTQYDDDFTGLFCSESVLCWESLVWPATHSSILGRTDTDTTTKSILGSTDTDTATQYDTSKSKSSL</sequence>
<accession>A0A1R3JRP2</accession>
<reference evidence="3" key="1">
    <citation type="submission" date="2013-09" db="EMBL/GenBank/DDBJ databases">
        <title>Corchorus olitorius genome sequencing.</title>
        <authorList>
            <person name="Alam M."/>
            <person name="Haque M.S."/>
            <person name="Islam M.S."/>
            <person name="Emdad E.M."/>
            <person name="Islam M.M."/>
            <person name="Ahmed B."/>
            <person name="Halim A."/>
            <person name="Hossen Q.M.M."/>
            <person name="Hossain M.Z."/>
            <person name="Ahmed R."/>
            <person name="Khan M.M."/>
            <person name="Islam R."/>
            <person name="Rashid M.M."/>
            <person name="Khan S.A."/>
            <person name="Rahman M.S."/>
            <person name="Alam M."/>
            <person name="Yahiya A.S."/>
            <person name="Khan M.S."/>
            <person name="Azam M.S."/>
            <person name="Haque T."/>
            <person name="Lashkar M.Z.H."/>
            <person name="Akhand A.I."/>
            <person name="Morshed G."/>
            <person name="Roy S."/>
            <person name="Uddin K.S."/>
            <person name="Rabeya T."/>
            <person name="Hossain A.S."/>
            <person name="Chowdhury A."/>
            <person name="Snigdha A.R."/>
            <person name="Mortoza M.S."/>
            <person name="Matin S.A."/>
            <person name="Hoque S.M.E."/>
            <person name="Islam M.K."/>
            <person name="Roy D.K."/>
            <person name="Haider R."/>
            <person name="Moosa M.M."/>
            <person name="Elias S.M."/>
            <person name="Hasan A.M."/>
            <person name="Jahan S."/>
            <person name="Shafiuddin M."/>
            <person name="Mahmood N."/>
            <person name="Shommy N.S."/>
        </authorList>
    </citation>
    <scope>NUCLEOTIDE SEQUENCE [LARGE SCALE GENOMIC DNA]</scope>
    <source>
        <strain evidence="3">cv. O-4</strain>
    </source>
</reference>
<dbReference type="Proteomes" id="UP000187203">
    <property type="component" value="Unassembled WGS sequence"/>
</dbReference>
<dbReference type="PANTHER" id="PTHR31672">
    <property type="entry name" value="BNACNNG10540D PROTEIN"/>
    <property type="match status" value="1"/>
</dbReference>
<evidence type="ECO:0000313" key="2">
    <source>
        <dbReference type="EMBL" id="OMO97470.1"/>
    </source>
</evidence>
<dbReference type="SUPFAM" id="SSF69304">
    <property type="entry name" value="Tricorn protease N-terminal domain"/>
    <property type="match status" value="1"/>
</dbReference>
<comment type="caution">
    <text evidence="2">The sequence shown here is derived from an EMBL/GenBank/DDBJ whole genome shotgun (WGS) entry which is preliminary data.</text>
</comment>
<organism evidence="2 3">
    <name type="scientific">Corchorus olitorius</name>
    <dbReference type="NCBI Taxonomy" id="93759"/>
    <lineage>
        <taxon>Eukaryota</taxon>
        <taxon>Viridiplantae</taxon>
        <taxon>Streptophyta</taxon>
        <taxon>Embryophyta</taxon>
        <taxon>Tracheophyta</taxon>
        <taxon>Spermatophyta</taxon>
        <taxon>Magnoliopsida</taxon>
        <taxon>eudicotyledons</taxon>
        <taxon>Gunneridae</taxon>
        <taxon>Pentapetalae</taxon>
        <taxon>rosids</taxon>
        <taxon>malvids</taxon>
        <taxon>Malvales</taxon>
        <taxon>Malvaceae</taxon>
        <taxon>Grewioideae</taxon>
        <taxon>Apeibeae</taxon>
        <taxon>Corchorus</taxon>
    </lineage>
</organism>
<dbReference type="PANTHER" id="PTHR31672:SF13">
    <property type="entry name" value="F-BOX PROTEIN CPR30-LIKE"/>
    <property type="match status" value="1"/>
</dbReference>
<dbReference type="STRING" id="93759.A0A1R3JRP2"/>
<proteinExistence type="predicted"/>
<dbReference type="NCBIfam" id="TIGR01640">
    <property type="entry name" value="F_box_assoc_1"/>
    <property type="match status" value="1"/>
</dbReference>